<accession>A0A392V3N4</accession>
<feature type="non-terminal residue" evidence="2">
    <location>
        <position position="45"/>
    </location>
</feature>
<sequence>MLMNFPPHHPVLSPPHQPPLAPPSSPPPLPPPPTRRLSLPNCGTE</sequence>
<feature type="region of interest" description="Disordered" evidence="1">
    <location>
        <begin position="1"/>
        <end position="45"/>
    </location>
</feature>
<feature type="compositionally biased region" description="Pro residues" evidence="1">
    <location>
        <begin position="7"/>
        <end position="34"/>
    </location>
</feature>
<dbReference type="Proteomes" id="UP000265520">
    <property type="component" value="Unassembled WGS sequence"/>
</dbReference>
<protein>
    <submittedName>
        <fullName evidence="2">Uncharacterized protein</fullName>
    </submittedName>
</protein>
<keyword evidence="3" id="KW-1185">Reference proteome</keyword>
<evidence type="ECO:0000313" key="2">
    <source>
        <dbReference type="EMBL" id="MCI82767.1"/>
    </source>
</evidence>
<organism evidence="2 3">
    <name type="scientific">Trifolium medium</name>
    <dbReference type="NCBI Taxonomy" id="97028"/>
    <lineage>
        <taxon>Eukaryota</taxon>
        <taxon>Viridiplantae</taxon>
        <taxon>Streptophyta</taxon>
        <taxon>Embryophyta</taxon>
        <taxon>Tracheophyta</taxon>
        <taxon>Spermatophyta</taxon>
        <taxon>Magnoliopsida</taxon>
        <taxon>eudicotyledons</taxon>
        <taxon>Gunneridae</taxon>
        <taxon>Pentapetalae</taxon>
        <taxon>rosids</taxon>
        <taxon>fabids</taxon>
        <taxon>Fabales</taxon>
        <taxon>Fabaceae</taxon>
        <taxon>Papilionoideae</taxon>
        <taxon>50 kb inversion clade</taxon>
        <taxon>NPAAA clade</taxon>
        <taxon>Hologalegina</taxon>
        <taxon>IRL clade</taxon>
        <taxon>Trifolieae</taxon>
        <taxon>Trifolium</taxon>
    </lineage>
</organism>
<proteinExistence type="predicted"/>
<evidence type="ECO:0000313" key="3">
    <source>
        <dbReference type="Proteomes" id="UP000265520"/>
    </source>
</evidence>
<evidence type="ECO:0000256" key="1">
    <source>
        <dbReference type="SAM" id="MobiDB-lite"/>
    </source>
</evidence>
<name>A0A392V3N4_9FABA</name>
<reference evidence="2 3" key="1">
    <citation type="journal article" date="2018" name="Front. Plant Sci.">
        <title>Red Clover (Trifolium pratense) and Zigzag Clover (T. medium) - A Picture of Genomic Similarities and Differences.</title>
        <authorList>
            <person name="Dluhosova J."/>
            <person name="Istvanek J."/>
            <person name="Nedelnik J."/>
            <person name="Repkova J."/>
        </authorList>
    </citation>
    <scope>NUCLEOTIDE SEQUENCE [LARGE SCALE GENOMIC DNA]</scope>
    <source>
        <strain evidence="3">cv. 10/8</strain>
        <tissue evidence="2">Leaf</tissue>
    </source>
</reference>
<dbReference type="AlphaFoldDB" id="A0A392V3N4"/>
<dbReference type="EMBL" id="LXQA011051185">
    <property type="protein sequence ID" value="MCI82767.1"/>
    <property type="molecule type" value="Genomic_DNA"/>
</dbReference>
<comment type="caution">
    <text evidence="2">The sequence shown here is derived from an EMBL/GenBank/DDBJ whole genome shotgun (WGS) entry which is preliminary data.</text>
</comment>